<accession>A0A498IXZ3</accession>
<dbReference type="EMBL" id="RDQH01000336">
    <property type="protein sequence ID" value="RXH88080.1"/>
    <property type="molecule type" value="Genomic_DNA"/>
</dbReference>
<evidence type="ECO:0000313" key="3">
    <source>
        <dbReference type="Proteomes" id="UP000290289"/>
    </source>
</evidence>
<proteinExistence type="predicted"/>
<keyword evidence="3" id="KW-1185">Reference proteome</keyword>
<organism evidence="2 3">
    <name type="scientific">Malus domestica</name>
    <name type="common">Apple</name>
    <name type="synonym">Pyrus malus</name>
    <dbReference type="NCBI Taxonomy" id="3750"/>
    <lineage>
        <taxon>Eukaryota</taxon>
        <taxon>Viridiplantae</taxon>
        <taxon>Streptophyta</taxon>
        <taxon>Embryophyta</taxon>
        <taxon>Tracheophyta</taxon>
        <taxon>Spermatophyta</taxon>
        <taxon>Magnoliopsida</taxon>
        <taxon>eudicotyledons</taxon>
        <taxon>Gunneridae</taxon>
        <taxon>Pentapetalae</taxon>
        <taxon>rosids</taxon>
        <taxon>fabids</taxon>
        <taxon>Rosales</taxon>
        <taxon>Rosaceae</taxon>
        <taxon>Amygdaloideae</taxon>
        <taxon>Maleae</taxon>
        <taxon>Malus</taxon>
    </lineage>
</organism>
<sequence length="213" mass="24537">MGESRLRVRIIMKREDGSRGEEEKKRCGKEEEIGGKGGQIRKYNGERRVKRKGKKRKKGGDGVGQEEDYKESYCPETMNRNKEERRTGKKGGTKRETVTRLLREVEGSIEGSIERSVEDDFQLYRSKHFFKVKNNEYYIVRNHMLVWIPLSDGLEFLLLRIPLKDGLESLLLRDSVEYVPESHLTWFSLSSGCALCSAIPLSDGSESYPLGFH</sequence>
<comment type="caution">
    <text evidence="2">The sequence shown here is derived from an EMBL/GenBank/DDBJ whole genome shotgun (WGS) entry which is preliminary data.</text>
</comment>
<protein>
    <submittedName>
        <fullName evidence="2">Uncharacterized protein</fullName>
    </submittedName>
</protein>
<name>A0A498IXZ3_MALDO</name>
<feature type="compositionally biased region" description="Basic residues" evidence="1">
    <location>
        <begin position="48"/>
        <end position="58"/>
    </location>
</feature>
<evidence type="ECO:0000256" key="1">
    <source>
        <dbReference type="SAM" id="MobiDB-lite"/>
    </source>
</evidence>
<dbReference type="Proteomes" id="UP000290289">
    <property type="component" value="Chromosome 10"/>
</dbReference>
<reference evidence="2 3" key="1">
    <citation type="submission" date="2018-10" db="EMBL/GenBank/DDBJ databases">
        <title>A high-quality apple genome assembly.</title>
        <authorList>
            <person name="Hu J."/>
        </authorList>
    </citation>
    <scope>NUCLEOTIDE SEQUENCE [LARGE SCALE GENOMIC DNA]</scope>
    <source>
        <strain evidence="3">cv. HFTH1</strain>
        <tissue evidence="2">Young leaf</tissue>
    </source>
</reference>
<evidence type="ECO:0000313" key="2">
    <source>
        <dbReference type="EMBL" id="RXH88080.1"/>
    </source>
</evidence>
<feature type="compositionally biased region" description="Basic and acidic residues" evidence="1">
    <location>
        <begin position="1"/>
        <end position="34"/>
    </location>
</feature>
<dbReference type="AlphaFoldDB" id="A0A498IXZ3"/>
<gene>
    <name evidence="2" type="ORF">DVH24_042151</name>
</gene>
<feature type="region of interest" description="Disordered" evidence="1">
    <location>
        <begin position="1"/>
        <end position="95"/>
    </location>
</feature>